<dbReference type="Proteomes" id="UP001356427">
    <property type="component" value="Unassembled WGS sequence"/>
</dbReference>
<gene>
    <name evidence="1" type="ORF">J4Q44_G00244660</name>
</gene>
<evidence type="ECO:0000313" key="1">
    <source>
        <dbReference type="EMBL" id="KAK6305686.1"/>
    </source>
</evidence>
<reference evidence="1 2" key="1">
    <citation type="submission" date="2021-04" db="EMBL/GenBank/DDBJ databases">
        <authorList>
            <person name="De Guttry C."/>
            <person name="Zahm M."/>
            <person name="Klopp C."/>
            <person name="Cabau C."/>
            <person name="Louis A."/>
            <person name="Berthelot C."/>
            <person name="Parey E."/>
            <person name="Roest Crollius H."/>
            <person name="Montfort J."/>
            <person name="Robinson-Rechavi M."/>
            <person name="Bucao C."/>
            <person name="Bouchez O."/>
            <person name="Gislard M."/>
            <person name="Lluch J."/>
            <person name="Milhes M."/>
            <person name="Lampietro C."/>
            <person name="Lopez Roques C."/>
            <person name="Donnadieu C."/>
            <person name="Braasch I."/>
            <person name="Desvignes T."/>
            <person name="Postlethwait J."/>
            <person name="Bobe J."/>
            <person name="Wedekind C."/>
            <person name="Guiguen Y."/>
        </authorList>
    </citation>
    <scope>NUCLEOTIDE SEQUENCE [LARGE SCALE GENOMIC DNA]</scope>
    <source>
        <strain evidence="1">Cs_M1</strain>
        <tissue evidence="1">Blood</tissue>
    </source>
</reference>
<keyword evidence="2" id="KW-1185">Reference proteome</keyword>
<dbReference type="EMBL" id="JAGTTL010000022">
    <property type="protein sequence ID" value="KAK6305686.1"/>
    <property type="molecule type" value="Genomic_DNA"/>
</dbReference>
<proteinExistence type="predicted"/>
<name>A0AAN8LQ48_9TELE</name>
<dbReference type="AlphaFoldDB" id="A0AAN8LQ48"/>
<protein>
    <submittedName>
        <fullName evidence="1">Uncharacterized protein</fullName>
    </submittedName>
</protein>
<accession>A0AAN8LQ48</accession>
<evidence type="ECO:0000313" key="2">
    <source>
        <dbReference type="Proteomes" id="UP001356427"/>
    </source>
</evidence>
<comment type="caution">
    <text evidence="1">The sequence shown here is derived from an EMBL/GenBank/DDBJ whole genome shotgun (WGS) entry which is preliminary data.</text>
</comment>
<feature type="non-terminal residue" evidence="1">
    <location>
        <position position="1"/>
    </location>
</feature>
<sequence length="112" mass="12389">RFLTLTVAIALAVGTLLAVFVGVNRLFGKLRLGNTTSGCSNDEGAPVVYTEVFNKRKREVHQKAEATEMVAYGEIKMAASLYEEESPENHGDMEMTTNQTYDTSFLTTFSRT</sequence>
<organism evidence="1 2">
    <name type="scientific">Coregonus suidteri</name>
    <dbReference type="NCBI Taxonomy" id="861788"/>
    <lineage>
        <taxon>Eukaryota</taxon>
        <taxon>Metazoa</taxon>
        <taxon>Chordata</taxon>
        <taxon>Craniata</taxon>
        <taxon>Vertebrata</taxon>
        <taxon>Euteleostomi</taxon>
        <taxon>Actinopterygii</taxon>
        <taxon>Neopterygii</taxon>
        <taxon>Teleostei</taxon>
        <taxon>Protacanthopterygii</taxon>
        <taxon>Salmoniformes</taxon>
        <taxon>Salmonidae</taxon>
        <taxon>Coregoninae</taxon>
        <taxon>Coregonus</taxon>
    </lineage>
</organism>